<dbReference type="PROSITE" id="PS50878">
    <property type="entry name" value="RT_POL"/>
    <property type="match status" value="1"/>
</dbReference>
<dbReference type="InterPro" id="IPR043502">
    <property type="entry name" value="DNA/RNA_pol_sf"/>
</dbReference>
<evidence type="ECO:0000256" key="1">
    <source>
        <dbReference type="ARBA" id="ARBA00034120"/>
    </source>
</evidence>
<dbReference type="Pfam" id="PF00078">
    <property type="entry name" value="RVT_1"/>
    <property type="match status" value="1"/>
</dbReference>
<feature type="domain" description="Reverse transcriptase" evidence="2">
    <location>
        <begin position="1"/>
        <end position="288"/>
    </location>
</feature>
<comment type="similarity">
    <text evidence="1">Belongs to the bacterial reverse transcriptase family.</text>
</comment>
<evidence type="ECO:0000313" key="4">
    <source>
        <dbReference type="Proteomes" id="UP000429838"/>
    </source>
</evidence>
<dbReference type="PANTHER" id="PTHR34047">
    <property type="entry name" value="NUCLEAR INTRON MATURASE 1, MITOCHONDRIAL-RELATED"/>
    <property type="match status" value="1"/>
</dbReference>
<dbReference type="InterPro" id="IPR051083">
    <property type="entry name" value="GrpII_Intron_Splice-Mob/Def"/>
</dbReference>
<dbReference type="InterPro" id="IPR000477">
    <property type="entry name" value="RT_dom"/>
</dbReference>
<sequence>MKRIGNLYKTIISVENLREADRKARKGKTHTYGVRVHDKNREANILALHEALLTKTFKTSPYDVFTIFEPKERLIFRLPYYPDRIVHHAIMNVLEPIWVKTFTHNTYSCVKKRGIEGCAHQVDKIIKEFEGKPLYCLKIDIKKYYPSISHNVMKRLIRRKIKDADLLWLLDEIIDSAQGLPIGNYLSQYLANLYLCYFMHWVNECLPELVRKALNLKEKPYIKAIEYADDIPFLAESKDVLHQVFKFIKEYIEEELELSIKGNYQIFPIAKNRYDKHGRALDYVGYLFFRKQKLIRKSIKKNFCHTVSRLNRRKPPLDAKAYKQAVAPWLGWAKHSDSKHLLKTIIKPCYYDSIL</sequence>
<proteinExistence type="inferred from homology"/>
<keyword evidence="3" id="KW-0548">Nucleotidyltransferase</keyword>
<dbReference type="PANTHER" id="PTHR34047:SF8">
    <property type="entry name" value="PROTEIN YKFC"/>
    <property type="match status" value="1"/>
</dbReference>
<evidence type="ECO:0000313" key="3">
    <source>
        <dbReference type="EMBL" id="KAA5206486.1"/>
    </source>
</evidence>
<dbReference type="Proteomes" id="UP000429838">
    <property type="component" value="Unassembled WGS sequence"/>
</dbReference>
<dbReference type="AlphaFoldDB" id="A0A5M5X9N8"/>
<reference evidence="3 4" key="1">
    <citation type="journal article" date="2019" name="Nat. Med.">
        <title>A library of human gut bacterial isolates paired with longitudinal multiomics data enables mechanistic microbiome research.</title>
        <authorList>
            <person name="Poyet M."/>
            <person name="Groussin M."/>
            <person name="Gibbons S.M."/>
            <person name="Avila-Pacheco J."/>
            <person name="Jiang X."/>
            <person name="Kearney S.M."/>
            <person name="Perrotta A.R."/>
            <person name="Berdy B."/>
            <person name="Zhao S."/>
            <person name="Lieberman T.D."/>
            <person name="Swanson P.K."/>
            <person name="Smith M."/>
            <person name="Roesemann S."/>
            <person name="Alexander J.E."/>
            <person name="Rich S.A."/>
            <person name="Livny J."/>
            <person name="Vlamakis H."/>
            <person name="Clish C."/>
            <person name="Bullock K."/>
            <person name="Deik A."/>
            <person name="Scott J."/>
            <person name="Pierce K.A."/>
            <person name="Xavier R.J."/>
            <person name="Alm E.J."/>
        </authorList>
    </citation>
    <scope>NUCLEOTIDE SEQUENCE [LARGE SCALE GENOMIC DNA]</scope>
    <source>
        <strain evidence="3 4">BIOML-A1</strain>
    </source>
</reference>
<gene>
    <name evidence="3" type="ORF">F2Z25_16300</name>
</gene>
<dbReference type="GO" id="GO:0003964">
    <property type="term" value="F:RNA-directed DNA polymerase activity"/>
    <property type="evidence" value="ECO:0007669"/>
    <property type="project" value="UniProtKB-KW"/>
</dbReference>
<accession>A0A5M5X9N8</accession>
<dbReference type="EMBL" id="VWAQ01000014">
    <property type="protein sequence ID" value="KAA5206486.1"/>
    <property type="molecule type" value="Genomic_DNA"/>
</dbReference>
<dbReference type="SUPFAM" id="SSF56672">
    <property type="entry name" value="DNA/RNA polymerases"/>
    <property type="match status" value="1"/>
</dbReference>
<protein>
    <submittedName>
        <fullName evidence="3">Reverse transcriptase</fullName>
    </submittedName>
</protein>
<keyword evidence="3" id="KW-0808">Transferase</keyword>
<organism evidence="3 4">
    <name type="scientific">Bacteroides fragilis</name>
    <dbReference type="NCBI Taxonomy" id="817"/>
    <lineage>
        <taxon>Bacteria</taxon>
        <taxon>Pseudomonadati</taxon>
        <taxon>Bacteroidota</taxon>
        <taxon>Bacteroidia</taxon>
        <taxon>Bacteroidales</taxon>
        <taxon>Bacteroidaceae</taxon>
        <taxon>Bacteroides</taxon>
    </lineage>
</organism>
<evidence type="ECO:0000259" key="2">
    <source>
        <dbReference type="PROSITE" id="PS50878"/>
    </source>
</evidence>
<keyword evidence="3" id="KW-0695">RNA-directed DNA polymerase</keyword>
<name>A0A5M5X9N8_BACFG</name>
<comment type="caution">
    <text evidence="3">The sequence shown here is derived from an EMBL/GenBank/DDBJ whole genome shotgun (WGS) entry which is preliminary data.</text>
</comment>